<organism evidence="9 10">
    <name type="scientific">Sporichthya brevicatena</name>
    <dbReference type="NCBI Taxonomy" id="171442"/>
    <lineage>
        <taxon>Bacteria</taxon>
        <taxon>Bacillati</taxon>
        <taxon>Actinomycetota</taxon>
        <taxon>Actinomycetes</taxon>
        <taxon>Sporichthyales</taxon>
        <taxon>Sporichthyaceae</taxon>
        <taxon>Sporichthya</taxon>
    </lineage>
</organism>
<keyword evidence="6 7" id="KW-0472">Membrane</keyword>
<evidence type="ECO:0000259" key="8">
    <source>
        <dbReference type="Pfam" id="PF02308"/>
    </source>
</evidence>
<comment type="similarity">
    <text evidence="2">Belongs to the MgtC/SapB family.</text>
</comment>
<evidence type="ECO:0000256" key="1">
    <source>
        <dbReference type="ARBA" id="ARBA00004651"/>
    </source>
</evidence>
<name>A0ABN1GCF5_9ACTN</name>
<evidence type="ECO:0000256" key="3">
    <source>
        <dbReference type="ARBA" id="ARBA00022475"/>
    </source>
</evidence>
<dbReference type="EMBL" id="BAAAHE010000007">
    <property type="protein sequence ID" value="GAA0608539.1"/>
    <property type="molecule type" value="Genomic_DNA"/>
</dbReference>
<dbReference type="PANTHER" id="PTHR33778:SF1">
    <property type="entry name" value="MAGNESIUM TRANSPORTER YHID-RELATED"/>
    <property type="match status" value="1"/>
</dbReference>
<dbReference type="Proteomes" id="UP001500957">
    <property type="component" value="Unassembled WGS sequence"/>
</dbReference>
<keyword evidence="5 7" id="KW-1133">Transmembrane helix</keyword>
<comment type="subcellular location">
    <subcellularLocation>
        <location evidence="1">Cell membrane</location>
        <topology evidence="1">Multi-pass membrane protein</topology>
    </subcellularLocation>
</comment>
<keyword evidence="3" id="KW-1003">Cell membrane</keyword>
<proteinExistence type="inferred from homology"/>
<dbReference type="InterPro" id="IPR003416">
    <property type="entry name" value="MgtC/SapB/SrpB/YhiD_fam"/>
</dbReference>
<keyword evidence="4 7" id="KW-0812">Transmembrane</keyword>
<keyword evidence="10" id="KW-1185">Reference proteome</keyword>
<dbReference type="PRINTS" id="PR01837">
    <property type="entry name" value="MGTCSAPBPROT"/>
</dbReference>
<reference evidence="9 10" key="1">
    <citation type="journal article" date="2019" name="Int. J. Syst. Evol. Microbiol.">
        <title>The Global Catalogue of Microorganisms (GCM) 10K type strain sequencing project: providing services to taxonomists for standard genome sequencing and annotation.</title>
        <authorList>
            <consortium name="The Broad Institute Genomics Platform"/>
            <consortium name="The Broad Institute Genome Sequencing Center for Infectious Disease"/>
            <person name="Wu L."/>
            <person name="Ma J."/>
        </authorList>
    </citation>
    <scope>NUCLEOTIDE SEQUENCE [LARGE SCALE GENOMIC DNA]</scope>
    <source>
        <strain evidence="9 10">JCM 10671</strain>
    </source>
</reference>
<accession>A0ABN1GCF5</accession>
<protein>
    <submittedName>
        <fullName evidence="9">MgtC/SapB family protein</fullName>
    </submittedName>
</protein>
<feature type="domain" description="MgtC/SapB/SrpB/YhiD N-terminal" evidence="8">
    <location>
        <begin position="23"/>
        <end position="151"/>
    </location>
</feature>
<evidence type="ECO:0000313" key="9">
    <source>
        <dbReference type="EMBL" id="GAA0608539.1"/>
    </source>
</evidence>
<evidence type="ECO:0000313" key="10">
    <source>
        <dbReference type="Proteomes" id="UP001500957"/>
    </source>
</evidence>
<dbReference type="PANTHER" id="PTHR33778">
    <property type="entry name" value="PROTEIN MGTC"/>
    <property type="match status" value="1"/>
</dbReference>
<evidence type="ECO:0000256" key="2">
    <source>
        <dbReference type="ARBA" id="ARBA00009298"/>
    </source>
</evidence>
<evidence type="ECO:0000256" key="7">
    <source>
        <dbReference type="SAM" id="Phobius"/>
    </source>
</evidence>
<dbReference type="InterPro" id="IPR049177">
    <property type="entry name" value="MgtC_SapB_SrpB_YhiD_N"/>
</dbReference>
<comment type="caution">
    <text evidence="9">The sequence shown here is derived from an EMBL/GenBank/DDBJ whole genome shotgun (WGS) entry which is preliminary data.</text>
</comment>
<dbReference type="Pfam" id="PF02308">
    <property type="entry name" value="MgtC"/>
    <property type="match status" value="1"/>
</dbReference>
<sequence>MNAALATASAAGHGQGMRQVGELLLAFGLSSLIGLERQLRGKAAGLRTQTIVGTTAALMLLVSKYGFGDVLPDEHVSFDPSRVAAQIVSGVGFLGAGLILTRQGAVQGLTTAASVWETAGIGMAAGAGLPLLACLVTLLHFVVVFGYTALSRQLPGSRSTIVHLTVRYTDGQGVLRRVLENATAAGWTVRRLSHAQPSTDENSRSWVSVTLALGGRGNDQDLFARVADVPGVGSVTRELAEDLD</sequence>
<feature type="transmembrane region" description="Helical" evidence="7">
    <location>
        <begin position="83"/>
        <end position="101"/>
    </location>
</feature>
<gene>
    <name evidence="9" type="ORF">GCM10009547_08120</name>
</gene>
<evidence type="ECO:0000256" key="6">
    <source>
        <dbReference type="ARBA" id="ARBA00023136"/>
    </source>
</evidence>
<evidence type="ECO:0000256" key="4">
    <source>
        <dbReference type="ARBA" id="ARBA00022692"/>
    </source>
</evidence>
<feature type="transmembrane region" description="Helical" evidence="7">
    <location>
        <begin position="121"/>
        <end position="150"/>
    </location>
</feature>
<evidence type="ECO:0000256" key="5">
    <source>
        <dbReference type="ARBA" id="ARBA00022989"/>
    </source>
</evidence>
<dbReference type="RefSeq" id="WP_344601873.1">
    <property type="nucleotide sequence ID" value="NZ_BAAAHE010000007.1"/>
</dbReference>